<evidence type="ECO:0000256" key="1">
    <source>
        <dbReference type="SAM" id="MobiDB-lite"/>
    </source>
</evidence>
<accession>A0A1V0UEL1</accession>
<dbReference type="EMBL" id="CP020570">
    <property type="protein sequence ID" value="ARF63571.1"/>
    <property type="molecule type" value="Genomic_DNA"/>
</dbReference>
<sequence>MRSAGRRRGVEAEVEEGAHMPLDVPPLAEHQREPARLAPVQGAERGHPAALLREVEGSPRLVRGEPEDVTGAQLHAQDADGVTRGGEDPEVDGLGDEPVGRPVPQDLEPEPALPMGLYEGEGAGRSAHGRPSDRNVRGTGRPQGRPVQRR</sequence>
<dbReference type="KEGG" id="svu:B1H20_20975"/>
<name>A0A1V0UEL1_STRVN</name>
<protein>
    <submittedName>
        <fullName evidence="2">Uncharacterized protein</fullName>
    </submittedName>
</protein>
<dbReference type="Proteomes" id="UP000192445">
    <property type="component" value="Chromosome"/>
</dbReference>
<evidence type="ECO:0000313" key="2">
    <source>
        <dbReference type="EMBL" id="ARF63571.1"/>
    </source>
</evidence>
<dbReference type="AlphaFoldDB" id="A0A1V0UEL1"/>
<reference evidence="2 3" key="1">
    <citation type="submission" date="2017-03" db="EMBL/GenBank/DDBJ databases">
        <title>Complete Genome Sequence of a natural compounds producer, Streptomyces violaceus S21.</title>
        <authorList>
            <person name="Zhong C."/>
            <person name="Zhao Z."/>
            <person name="Fu J."/>
            <person name="Zong G."/>
            <person name="Qin R."/>
            <person name="Cao G."/>
        </authorList>
    </citation>
    <scope>NUCLEOTIDE SEQUENCE [LARGE SCALE GENOMIC DNA]</scope>
    <source>
        <strain evidence="2 3">S21</strain>
    </source>
</reference>
<gene>
    <name evidence="2" type="ORF">B1H20_20975</name>
</gene>
<proteinExistence type="predicted"/>
<feature type="compositionally biased region" description="Basic and acidic residues" evidence="1">
    <location>
        <begin position="53"/>
        <end position="66"/>
    </location>
</feature>
<evidence type="ECO:0000313" key="3">
    <source>
        <dbReference type="Proteomes" id="UP000192445"/>
    </source>
</evidence>
<feature type="region of interest" description="Disordered" evidence="1">
    <location>
        <begin position="1"/>
        <end position="150"/>
    </location>
</feature>
<organism evidence="2 3">
    <name type="scientific">Streptomyces violaceoruber</name>
    <dbReference type="NCBI Taxonomy" id="1935"/>
    <lineage>
        <taxon>Bacteria</taxon>
        <taxon>Bacillati</taxon>
        <taxon>Actinomycetota</taxon>
        <taxon>Actinomycetes</taxon>
        <taxon>Kitasatosporales</taxon>
        <taxon>Streptomycetaceae</taxon>
        <taxon>Streptomyces</taxon>
        <taxon>Streptomyces violaceoruber group</taxon>
    </lineage>
</organism>